<evidence type="ECO:0000313" key="1">
    <source>
        <dbReference type="EMBL" id="HDD35618.1"/>
    </source>
</evidence>
<protein>
    <submittedName>
        <fullName evidence="1">Uncharacterized protein</fullName>
    </submittedName>
</protein>
<dbReference type="Proteomes" id="UP000885706">
    <property type="component" value="Unassembled WGS sequence"/>
</dbReference>
<dbReference type="Pfam" id="PF09700">
    <property type="entry name" value="Cas_Cmr3"/>
    <property type="match status" value="1"/>
</dbReference>
<dbReference type="EMBL" id="DQWQ01000100">
    <property type="protein sequence ID" value="HDD35618.1"/>
    <property type="molecule type" value="Genomic_DNA"/>
</dbReference>
<organism evidence="1">
    <name type="scientific">Desulfofervidus auxilii</name>
    <dbReference type="NCBI Taxonomy" id="1621989"/>
    <lineage>
        <taxon>Bacteria</taxon>
        <taxon>Pseudomonadati</taxon>
        <taxon>Thermodesulfobacteriota</taxon>
        <taxon>Candidatus Desulfofervidia</taxon>
        <taxon>Candidatus Desulfofervidales</taxon>
        <taxon>Candidatus Desulfofervidaceae</taxon>
        <taxon>Candidatus Desulfofervidus</taxon>
    </lineage>
</organism>
<gene>
    <name evidence="1" type="ORF">ENF30_02330</name>
</gene>
<proteinExistence type="predicted"/>
<accession>A0A7V0NEU4</accession>
<name>A0A7V0NEU4_DESA2</name>
<comment type="caution">
    <text evidence="1">The sequence shown here is derived from an EMBL/GenBank/DDBJ whole genome shotgun (WGS) entry which is preliminary data.</text>
</comment>
<reference evidence="1" key="1">
    <citation type="journal article" date="2020" name="mSystems">
        <title>Genome- and Community-Level Interaction Insights into Carbon Utilization and Element Cycling Functions of Hydrothermarchaeota in Hydrothermal Sediment.</title>
        <authorList>
            <person name="Zhou Z."/>
            <person name="Liu Y."/>
            <person name="Xu W."/>
            <person name="Pan J."/>
            <person name="Luo Z.H."/>
            <person name="Li M."/>
        </authorList>
    </citation>
    <scope>NUCLEOTIDE SEQUENCE [LARGE SCALE GENOMIC DNA]</scope>
    <source>
        <strain evidence="1">HyVt-113</strain>
    </source>
</reference>
<dbReference type="AlphaFoldDB" id="A0A7V0NEU4"/>
<sequence length="362" mass="40936">FMRGIVEIKPLSSLLFREPGEIDPWVKGPATVARGRYLPSPSTIAGALAFIMYKRKKCLKGEDWVDEIRYLLGNIKLRGTYLFDVKNGAVYIEHKNNLIELTNLLKNISKYTKILIKAKTFHDYEQSKNIIASLQEKGRKENKQEDNVMENLAEKYDKIGIALNRKKKIKIVKENYLYSFEYTSYSSDARIAVDIEGSNLIEYEDIIRIGGKGGKGVVKIKNTDPLIPKHLGKEWEKNHTQWILYAVSPILVSDISNAIVSNSKECLSNMKGACIIPSLKFDEMKSLLKADFEIKYIIGSISLVATGYSLSRNRRKPLYPAIDKGSIIVAENINDPEDVYWKGLGFASDIGYGTVIPYPLKP</sequence>
<dbReference type="InterPro" id="IPR019117">
    <property type="entry name" value="CRISPR-assoc_protein_Cmr3"/>
</dbReference>
<feature type="non-terminal residue" evidence="1">
    <location>
        <position position="1"/>
    </location>
</feature>